<proteinExistence type="inferred from homology"/>
<dbReference type="HOGENOM" id="CLU_022610_2_2_1"/>
<keyword evidence="8 10" id="KW-0539">Nucleus</keyword>
<comment type="subcellular location">
    <subcellularLocation>
        <location evidence="10">Mitochondrion matrix</location>
    </subcellularLocation>
    <subcellularLocation>
        <location evidence="10">Nucleus</location>
    </subcellularLocation>
    <subcellularLocation>
        <location evidence="10">Cytoplasm</location>
    </subcellularLocation>
    <text evidence="10">Predominantly in the mitochondria and in the nucleus.</text>
</comment>
<keyword evidence="2 10" id="KW-0963">Cytoplasm</keyword>
<feature type="region of interest" description="Disordered" evidence="11">
    <location>
        <begin position="303"/>
        <end position="345"/>
    </location>
</feature>
<dbReference type="PANTHER" id="PTHR23245">
    <property type="entry name" value="TRNA METHYLTRANSFERASE"/>
    <property type="match status" value="1"/>
</dbReference>
<dbReference type="EMBL" id="KN840448">
    <property type="protein sequence ID" value="KIP11097.1"/>
    <property type="molecule type" value="Genomic_DNA"/>
</dbReference>
<keyword evidence="14" id="KW-1185">Reference proteome</keyword>
<comment type="function">
    <text evidence="10">Specifically methylates the N1 position of guanosine-37 in various cytoplasmic and mitochondrial tRNAs. Methylation is not dependent on the nature of the nucleoside 5' of the target nucleoside. This is the first step in the biosynthesis of wybutosine (yW), a modified base adjacent to the anticodon of tRNAs and required for accurate decoding.</text>
</comment>
<dbReference type="GO" id="GO:0052906">
    <property type="term" value="F:tRNA (guanine(37)-N1)-methyltransferase activity"/>
    <property type="evidence" value="ECO:0007669"/>
    <property type="project" value="UniProtKB-UniRule"/>
</dbReference>
<evidence type="ECO:0000256" key="6">
    <source>
        <dbReference type="ARBA" id="ARBA00022694"/>
    </source>
</evidence>
<evidence type="ECO:0000256" key="7">
    <source>
        <dbReference type="ARBA" id="ARBA00023128"/>
    </source>
</evidence>
<feature type="compositionally biased region" description="Polar residues" evidence="11">
    <location>
        <begin position="324"/>
        <end position="336"/>
    </location>
</feature>
<feature type="binding site" evidence="10">
    <location>
        <begin position="260"/>
        <end position="261"/>
    </location>
    <ligand>
        <name>S-adenosyl-L-methionine</name>
        <dbReference type="ChEBI" id="CHEBI:59789"/>
    </ligand>
</feature>
<evidence type="ECO:0000313" key="13">
    <source>
        <dbReference type="EMBL" id="KIP11097.1"/>
    </source>
</evidence>
<dbReference type="EC" id="2.1.1.228" evidence="10"/>
<reference evidence="13 14" key="1">
    <citation type="journal article" date="2014" name="PLoS Genet.">
        <title>Analysis of the Phlebiopsis gigantea genome, transcriptome and secretome provides insight into its pioneer colonization strategies of wood.</title>
        <authorList>
            <person name="Hori C."/>
            <person name="Ishida T."/>
            <person name="Igarashi K."/>
            <person name="Samejima M."/>
            <person name="Suzuki H."/>
            <person name="Master E."/>
            <person name="Ferreira P."/>
            <person name="Ruiz-Duenas F.J."/>
            <person name="Held B."/>
            <person name="Canessa P."/>
            <person name="Larrondo L.F."/>
            <person name="Schmoll M."/>
            <person name="Druzhinina I.S."/>
            <person name="Kubicek C.P."/>
            <person name="Gaskell J.A."/>
            <person name="Kersten P."/>
            <person name="St John F."/>
            <person name="Glasner J."/>
            <person name="Sabat G."/>
            <person name="Splinter BonDurant S."/>
            <person name="Syed K."/>
            <person name="Yadav J."/>
            <person name="Mgbeahuruike A.C."/>
            <person name="Kovalchuk A."/>
            <person name="Asiegbu F.O."/>
            <person name="Lackner G."/>
            <person name="Hoffmeister D."/>
            <person name="Rencoret J."/>
            <person name="Gutierrez A."/>
            <person name="Sun H."/>
            <person name="Lindquist E."/>
            <person name="Barry K."/>
            <person name="Riley R."/>
            <person name="Grigoriev I.V."/>
            <person name="Henrissat B."/>
            <person name="Kues U."/>
            <person name="Berka R.M."/>
            <person name="Martinez A.T."/>
            <person name="Covert S.F."/>
            <person name="Blanchette R.A."/>
            <person name="Cullen D."/>
        </authorList>
    </citation>
    <scope>NUCLEOTIDE SEQUENCE [LARGE SCALE GENOMIC DNA]</scope>
    <source>
        <strain evidence="13 14">11061_1 CR5-6</strain>
    </source>
</reference>
<keyword evidence="7 10" id="KW-0496">Mitochondrion</keyword>
<comment type="similarity">
    <text evidence="1">Belongs to the class I-like SAM-binding methyltransferase superfamily. TRM5/TYW2 family.</text>
</comment>
<dbReference type="SUPFAM" id="SSF53335">
    <property type="entry name" value="S-adenosyl-L-methionine-dependent methyltransferases"/>
    <property type="match status" value="1"/>
</dbReference>
<evidence type="ECO:0000256" key="8">
    <source>
        <dbReference type="ARBA" id="ARBA00023242"/>
    </source>
</evidence>
<name>A0A0C3SCP3_PHLG1</name>
<keyword evidence="5 10" id="KW-0949">S-adenosyl-L-methionine</keyword>
<dbReference type="GO" id="GO:0005759">
    <property type="term" value="C:mitochondrial matrix"/>
    <property type="evidence" value="ECO:0007669"/>
    <property type="project" value="UniProtKB-SubCell"/>
</dbReference>
<dbReference type="Pfam" id="PF25133">
    <property type="entry name" value="TYW2_N_2"/>
    <property type="match status" value="1"/>
</dbReference>
<dbReference type="Gene3D" id="3.40.50.150">
    <property type="entry name" value="Vaccinia Virus protein VP39"/>
    <property type="match status" value="1"/>
</dbReference>
<comment type="catalytic activity">
    <reaction evidence="9 10">
        <text>guanosine(37) in tRNA + S-adenosyl-L-methionine = N(1)-methylguanosine(37) in tRNA + S-adenosyl-L-homocysteine + H(+)</text>
        <dbReference type="Rhea" id="RHEA:36899"/>
        <dbReference type="Rhea" id="RHEA-COMP:10145"/>
        <dbReference type="Rhea" id="RHEA-COMP:10147"/>
        <dbReference type="ChEBI" id="CHEBI:15378"/>
        <dbReference type="ChEBI" id="CHEBI:57856"/>
        <dbReference type="ChEBI" id="CHEBI:59789"/>
        <dbReference type="ChEBI" id="CHEBI:73542"/>
        <dbReference type="ChEBI" id="CHEBI:74269"/>
        <dbReference type="EC" id="2.1.1.228"/>
    </reaction>
</comment>
<evidence type="ECO:0000256" key="1">
    <source>
        <dbReference type="ARBA" id="ARBA00009775"/>
    </source>
</evidence>
<evidence type="ECO:0000256" key="5">
    <source>
        <dbReference type="ARBA" id="ARBA00022691"/>
    </source>
</evidence>
<dbReference type="InterPro" id="IPR056743">
    <property type="entry name" value="TRM5-TYW2-like_MTfase"/>
</dbReference>
<feature type="domain" description="SAM-dependent methyltransferase TRM5/TYW2-type" evidence="12">
    <location>
        <begin position="133"/>
        <end position="444"/>
    </location>
</feature>
<dbReference type="InterPro" id="IPR030382">
    <property type="entry name" value="MeTrfase_TRM5/TYW2"/>
</dbReference>
<keyword evidence="6 10" id="KW-0819">tRNA processing</keyword>
<dbReference type="STRING" id="745531.A0A0C3SCP3"/>
<dbReference type="PROSITE" id="PS51684">
    <property type="entry name" value="SAM_MT_TRM5_TYW2"/>
    <property type="match status" value="1"/>
</dbReference>
<dbReference type="GO" id="GO:0002939">
    <property type="term" value="P:tRNA N1-guanine methylation"/>
    <property type="evidence" value="ECO:0007669"/>
    <property type="project" value="TreeGrafter"/>
</dbReference>
<evidence type="ECO:0000313" key="14">
    <source>
        <dbReference type="Proteomes" id="UP000053257"/>
    </source>
</evidence>
<dbReference type="OrthoDB" id="408788at2759"/>
<gene>
    <name evidence="10" type="primary">TRM5</name>
    <name evidence="13" type="ORF">PHLGIDRAFT_28041</name>
</gene>
<evidence type="ECO:0000256" key="11">
    <source>
        <dbReference type="SAM" id="MobiDB-lite"/>
    </source>
</evidence>
<keyword evidence="4 10" id="KW-0808">Transferase</keyword>
<feature type="binding site" evidence="10">
    <location>
        <begin position="288"/>
        <end position="289"/>
    </location>
    <ligand>
        <name>S-adenosyl-L-methionine</name>
        <dbReference type="ChEBI" id="CHEBI:59789"/>
    </ligand>
</feature>
<comment type="subunit">
    <text evidence="10">Monomer.</text>
</comment>
<evidence type="ECO:0000256" key="9">
    <source>
        <dbReference type="ARBA" id="ARBA00047783"/>
    </source>
</evidence>
<dbReference type="InterPro" id="IPR056744">
    <property type="entry name" value="TRM5/TYW2-like_N"/>
</dbReference>
<dbReference type="InterPro" id="IPR025792">
    <property type="entry name" value="tRNA_Gua_MeTrfase_euk"/>
</dbReference>
<protein>
    <recommendedName>
        <fullName evidence="10">tRNA (guanine(37)-N1)-methyltransferase</fullName>
        <ecNumber evidence="10">2.1.1.228</ecNumber>
    </recommendedName>
    <alternativeName>
        <fullName evidence="10">M1G-methyltransferase</fullName>
    </alternativeName>
    <alternativeName>
        <fullName evidence="10">tRNA [GM37] methyltransferase</fullName>
    </alternativeName>
    <alternativeName>
        <fullName evidence="10">tRNA methyltransferase 5</fullName>
    </alternativeName>
</protein>
<dbReference type="FunFam" id="3.30.300.110:FF:000001">
    <property type="entry name" value="tRNA (guanine(37)-N1)-methyltransferase"/>
    <property type="match status" value="1"/>
</dbReference>
<keyword evidence="3 10" id="KW-0489">Methyltransferase</keyword>
<dbReference type="Gene3D" id="3.30.300.110">
    <property type="entry name" value="Met-10+ protein-like domains"/>
    <property type="match status" value="1"/>
</dbReference>
<evidence type="ECO:0000256" key="2">
    <source>
        <dbReference type="ARBA" id="ARBA00022490"/>
    </source>
</evidence>
<dbReference type="PANTHER" id="PTHR23245:SF36">
    <property type="entry name" value="TRNA (GUANINE(37)-N1)-METHYLTRANSFERASE"/>
    <property type="match status" value="1"/>
</dbReference>
<evidence type="ECO:0000256" key="4">
    <source>
        <dbReference type="ARBA" id="ARBA00022679"/>
    </source>
</evidence>
<dbReference type="Pfam" id="PF02475">
    <property type="entry name" value="TRM5-TYW2_MTfase"/>
    <property type="match status" value="1"/>
</dbReference>
<comment type="similarity">
    <text evidence="10">Belongs to the TRM5 / TYW2 family.</text>
</comment>
<dbReference type="Proteomes" id="UP000053257">
    <property type="component" value="Unassembled WGS sequence"/>
</dbReference>
<evidence type="ECO:0000256" key="3">
    <source>
        <dbReference type="ARBA" id="ARBA00022603"/>
    </source>
</evidence>
<dbReference type="GO" id="GO:0070901">
    <property type="term" value="P:mitochondrial tRNA methylation"/>
    <property type="evidence" value="ECO:0007669"/>
    <property type="project" value="TreeGrafter"/>
</dbReference>
<feature type="binding site" evidence="10">
    <location>
        <position position="222"/>
    </location>
    <ligand>
        <name>S-adenosyl-L-methionine</name>
        <dbReference type="ChEBI" id="CHEBI:59789"/>
    </ligand>
</feature>
<sequence length="453" mass="50951">MAHHTQIDSSPPVLRGMTGKLDRDAFHKTINILAAQIPASKTAVLLRSKVLKHGILDLSRIQNVLHGPDETRIILLNYQTEDEIPLDAKQLLEENSATLIPRKVELTYDFWKTDDIMAAILPEDLVDEAPHGYTAIGHIAHLNLRDEYLPYKHVIGQVILDKDRRVRTVVNKLDVIQNQFRVFDMELLAGEPDYLVEHSESGCKFTFDFRKVYWNSRLHTEHARLIDMFSAEDVIADVFAGVGPFALPAGKKGCGVLANDLNPESYKYLQQNIAQNSVQSHVRASCEDGKEFIRAVISRALDDPLPPAKPPMSKSQRAKLQKLARQNPTNSETPRASTPEPPSRKHISHFVMNLPDTAILFLGAFRGVLSPANAGGRDLSGIYAELPMVHCYCFTRDPEHAEVDIRERVEKELGHPLGREVSYHHVRSVAPNKEMFCVSFRLPREVAFAETEA</sequence>
<organism evidence="13 14">
    <name type="scientific">Phlebiopsis gigantea (strain 11061_1 CR5-6)</name>
    <name type="common">White-rot fungus</name>
    <name type="synonym">Peniophora gigantea</name>
    <dbReference type="NCBI Taxonomy" id="745531"/>
    <lineage>
        <taxon>Eukaryota</taxon>
        <taxon>Fungi</taxon>
        <taxon>Dikarya</taxon>
        <taxon>Basidiomycota</taxon>
        <taxon>Agaricomycotina</taxon>
        <taxon>Agaricomycetes</taxon>
        <taxon>Polyporales</taxon>
        <taxon>Phanerochaetaceae</taxon>
        <taxon>Phlebiopsis</taxon>
    </lineage>
</organism>
<dbReference type="HAMAP" id="MF_03152">
    <property type="entry name" value="TRM5"/>
    <property type="match status" value="1"/>
</dbReference>
<feature type="binding site" evidence="10">
    <location>
        <position position="353"/>
    </location>
    <ligand>
        <name>S-adenosyl-L-methionine</name>
        <dbReference type="ChEBI" id="CHEBI:59789"/>
    </ligand>
</feature>
<dbReference type="InterPro" id="IPR029063">
    <property type="entry name" value="SAM-dependent_MTases_sf"/>
</dbReference>
<dbReference type="GO" id="GO:0005634">
    <property type="term" value="C:nucleus"/>
    <property type="evidence" value="ECO:0007669"/>
    <property type="project" value="UniProtKB-SubCell"/>
</dbReference>
<evidence type="ECO:0000256" key="10">
    <source>
        <dbReference type="HAMAP-Rule" id="MF_03152"/>
    </source>
</evidence>
<accession>A0A0C3SCP3</accession>
<evidence type="ECO:0000259" key="12">
    <source>
        <dbReference type="PROSITE" id="PS51684"/>
    </source>
</evidence>
<dbReference type="AlphaFoldDB" id="A0A0C3SCP3"/>